<dbReference type="Gene3D" id="2.40.170.20">
    <property type="entry name" value="TonB-dependent receptor, beta-barrel domain"/>
    <property type="match status" value="1"/>
</dbReference>
<dbReference type="Pfam" id="PF07715">
    <property type="entry name" value="Plug"/>
    <property type="match status" value="1"/>
</dbReference>
<evidence type="ECO:0000256" key="5">
    <source>
        <dbReference type="ARBA" id="ARBA00023136"/>
    </source>
</evidence>
<dbReference type="InterPro" id="IPR023997">
    <property type="entry name" value="TonB-dep_OMP_SusC/RagA_CS"/>
</dbReference>
<dbReference type="PROSITE" id="PS52016">
    <property type="entry name" value="TONB_DEPENDENT_REC_3"/>
    <property type="match status" value="1"/>
</dbReference>
<evidence type="ECO:0000256" key="2">
    <source>
        <dbReference type="ARBA" id="ARBA00022448"/>
    </source>
</evidence>
<dbReference type="EMBL" id="FWYB01000004">
    <property type="protein sequence ID" value="SMC85081.1"/>
    <property type="molecule type" value="Genomic_DNA"/>
</dbReference>
<dbReference type="InterPro" id="IPR036942">
    <property type="entry name" value="Beta-barrel_TonB_sf"/>
</dbReference>
<keyword evidence="10" id="KW-1185">Reference proteome</keyword>
<dbReference type="STRING" id="475255.SAMN04488101_10427"/>
<dbReference type="NCBIfam" id="TIGR04056">
    <property type="entry name" value="OMP_RagA_SusC"/>
    <property type="match status" value="1"/>
</dbReference>
<dbReference type="SUPFAM" id="SSF49464">
    <property type="entry name" value="Carboxypeptidase regulatory domain-like"/>
    <property type="match status" value="1"/>
</dbReference>
<keyword evidence="2 7" id="KW-0813">Transport</keyword>
<dbReference type="SUPFAM" id="SSF56935">
    <property type="entry name" value="Porins"/>
    <property type="match status" value="1"/>
</dbReference>
<keyword evidence="6 7" id="KW-0998">Cell outer membrane</keyword>
<dbReference type="RefSeq" id="WP_084289149.1">
    <property type="nucleotide sequence ID" value="NZ_FWYB01000004.1"/>
</dbReference>
<organism evidence="9 10">
    <name type="scientific">Pedobacter nyackensis</name>
    <dbReference type="NCBI Taxonomy" id="475255"/>
    <lineage>
        <taxon>Bacteria</taxon>
        <taxon>Pseudomonadati</taxon>
        <taxon>Bacteroidota</taxon>
        <taxon>Sphingobacteriia</taxon>
        <taxon>Sphingobacteriales</taxon>
        <taxon>Sphingobacteriaceae</taxon>
        <taxon>Pedobacter</taxon>
    </lineage>
</organism>
<dbReference type="Gene3D" id="2.170.130.10">
    <property type="entry name" value="TonB-dependent receptor, plug domain"/>
    <property type="match status" value="1"/>
</dbReference>
<keyword evidence="3 7" id="KW-1134">Transmembrane beta strand</keyword>
<proteinExistence type="inferred from homology"/>
<dbReference type="InterPro" id="IPR012910">
    <property type="entry name" value="Plug_dom"/>
</dbReference>
<accession>A0A1W2CIS2</accession>
<dbReference type="InterPro" id="IPR037066">
    <property type="entry name" value="Plug_dom_sf"/>
</dbReference>
<name>A0A1W2CIS2_9SPHI</name>
<gene>
    <name evidence="9" type="ORF">SAMN04488101_10427</name>
</gene>
<evidence type="ECO:0000256" key="7">
    <source>
        <dbReference type="PROSITE-ProRule" id="PRU01360"/>
    </source>
</evidence>
<evidence type="ECO:0000313" key="9">
    <source>
        <dbReference type="EMBL" id="SMC85081.1"/>
    </source>
</evidence>
<evidence type="ECO:0000259" key="8">
    <source>
        <dbReference type="Pfam" id="PF07715"/>
    </source>
</evidence>
<dbReference type="InterPro" id="IPR008969">
    <property type="entry name" value="CarboxyPept-like_regulatory"/>
</dbReference>
<sequence>MIKLFLHKFRWKVLLFFFIAGFLPSVVNAQNLLLKGQVVDIKGQSLPGVSVQVKNTKVATVTNGDGRFELQVAKPDAILVFKFVGFKTKEMIASGSSAAKVVLEESSEQLGEVVVIGYGTQKKVTLTGSVSVIDGKALTNRQVGSASLALQGAAPGVTIRQQSGVPGGDGGGISIRGIGSINAGSNPLVLVDNVEMSLDAIDPNSIESISVLKDAAASAVYGSRAANGVILVTTKRGGSGVKVNYSGYVTKQEATDLPVKVNALDHMKLWDVGQVNSGLPPAFTQQIADYERLGPDNFARFNTDWKKLVLTNNGMMQNHNLNISAGTDKIKMFASGGFLKQNGLTAITDFNRKDLRFNTDITLTRNLSASMDLVLNKSERTWPGNNSATGIIRYMLGLPATAPGRFDGGQWGEGWSNTNPAAQAEDGGFDKLFNDSKIISGTLIYKPVEGLELLATYSANSAESKNRKLQGQYDIYVPDLANNKLNFARVWPAFNALFDNMSKSDRNLFRTQATYSKAFGNHQIKLLGGFSTETFESSYVNAFRQNLISESLPYLNAGDAVGQTLSGGAAALNMASAYGRINYNYKEKYLLEVNGRFDASSRFIKENWWQLFPSMSAGWRISNEDFWKGLSGIINEAKIRVSYGELGNQAIRRDGVEDYYPTVSNYSGTFPYYFNNVINNGYAITNASNPYIQWETSKVLDIGGDFGFVNNKLTVTADYFRRDVGNMLMLDVIPNYVGLNPPFINVGTMRNTGWELGLTWKDKVSDFSYQVSANISDVKNEVTNLNGKEYISGSVITKEGYAYNSYYGYIADGLFQSDAEVAAAPFHFANTKAGDIRYKDISGPNGAPDNKIDAFDRSVLGNYFPRYEYSFNLAAQFKGFDFTAFLQGVGKMDNYLSGTGSQPFYSASFQGSIYEHQKDYWSPSNPNASYPRLTANSITNNYVTSSFWMRSGAYLRLKNVVLGYTLPKSLTGKVKLSSARLYVSGQNLVTWSNYFPGFDPEQKDTAGEFYPIMKTYTVGLNVNF</sequence>
<dbReference type="InterPro" id="IPR039426">
    <property type="entry name" value="TonB-dep_rcpt-like"/>
</dbReference>
<protein>
    <submittedName>
        <fullName evidence="9">TonB-linked outer membrane protein, SusC/RagA family</fullName>
    </submittedName>
</protein>
<keyword evidence="4 7" id="KW-0812">Transmembrane</keyword>
<dbReference type="GO" id="GO:0009279">
    <property type="term" value="C:cell outer membrane"/>
    <property type="evidence" value="ECO:0007669"/>
    <property type="project" value="UniProtKB-SubCell"/>
</dbReference>
<feature type="domain" description="TonB-dependent receptor plug" evidence="8">
    <location>
        <begin position="123"/>
        <end position="229"/>
    </location>
</feature>
<evidence type="ECO:0000313" key="10">
    <source>
        <dbReference type="Proteomes" id="UP000192678"/>
    </source>
</evidence>
<comment type="subcellular location">
    <subcellularLocation>
        <location evidence="1 7">Cell outer membrane</location>
        <topology evidence="1 7">Multi-pass membrane protein</topology>
    </subcellularLocation>
</comment>
<dbReference type="OrthoDB" id="899266at2"/>
<dbReference type="NCBIfam" id="TIGR04057">
    <property type="entry name" value="SusC_RagA_signa"/>
    <property type="match status" value="1"/>
</dbReference>
<keyword evidence="5 7" id="KW-0472">Membrane</keyword>
<dbReference type="Gene3D" id="2.60.40.1120">
    <property type="entry name" value="Carboxypeptidase-like, regulatory domain"/>
    <property type="match status" value="1"/>
</dbReference>
<dbReference type="Proteomes" id="UP000192678">
    <property type="component" value="Unassembled WGS sequence"/>
</dbReference>
<dbReference type="InterPro" id="IPR023996">
    <property type="entry name" value="TonB-dep_OMP_SusC/RagA"/>
</dbReference>
<evidence type="ECO:0000256" key="3">
    <source>
        <dbReference type="ARBA" id="ARBA00022452"/>
    </source>
</evidence>
<comment type="similarity">
    <text evidence="7">Belongs to the TonB-dependent receptor family.</text>
</comment>
<evidence type="ECO:0000256" key="6">
    <source>
        <dbReference type="ARBA" id="ARBA00023237"/>
    </source>
</evidence>
<evidence type="ECO:0000256" key="1">
    <source>
        <dbReference type="ARBA" id="ARBA00004571"/>
    </source>
</evidence>
<dbReference type="AlphaFoldDB" id="A0A1W2CIS2"/>
<reference evidence="9 10" key="1">
    <citation type="submission" date="2017-04" db="EMBL/GenBank/DDBJ databases">
        <authorList>
            <person name="Afonso C.L."/>
            <person name="Miller P.J."/>
            <person name="Scott M.A."/>
            <person name="Spackman E."/>
            <person name="Goraichik I."/>
            <person name="Dimitrov K.M."/>
            <person name="Suarez D.L."/>
            <person name="Swayne D.E."/>
        </authorList>
    </citation>
    <scope>NUCLEOTIDE SEQUENCE [LARGE SCALE GENOMIC DNA]</scope>
    <source>
        <strain evidence="9 10">DSM 19625</strain>
    </source>
</reference>
<evidence type="ECO:0000256" key="4">
    <source>
        <dbReference type="ARBA" id="ARBA00022692"/>
    </source>
</evidence>
<dbReference type="Pfam" id="PF13715">
    <property type="entry name" value="CarbopepD_reg_2"/>
    <property type="match status" value="1"/>
</dbReference>
<dbReference type="FunFam" id="2.170.130.10:FF:000003">
    <property type="entry name" value="SusC/RagA family TonB-linked outer membrane protein"/>
    <property type="match status" value="1"/>
</dbReference>